<feature type="non-terminal residue" evidence="1">
    <location>
        <position position="1"/>
    </location>
</feature>
<accession>A0A1V6NSB1</accession>
<keyword evidence="2" id="KW-1185">Reference proteome</keyword>
<reference evidence="2" key="1">
    <citation type="journal article" date="2017" name="Nat. Microbiol.">
        <title>Global analysis of biosynthetic gene clusters reveals vast potential of secondary metabolite production in Penicillium species.</title>
        <authorList>
            <person name="Nielsen J.C."/>
            <person name="Grijseels S."/>
            <person name="Prigent S."/>
            <person name="Ji B."/>
            <person name="Dainat J."/>
            <person name="Nielsen K.F."/>
            <person name="Frisvad J.C."/>
            <person name="Workman M."/>
            <person name="Nielsen J."/>
        </authorList>
    </citation>
    <scope>NUCLEOTIDE SEQUENCE [LARGE SCALE GENOMIC DNA]</scope>
    <source>
        <strain evidence="2">IBT 31811</strain>
    </source>
</reference>
<protein>
    <submittedName>
        <fullName evidence="1">Uncharacterized protein</fullName>
    </submittedName>
</protein>
<gene>
    <name evidence="1" type="ORF">PENANT_c326G03949</name>
</gene>
<evidence type="ECO:0000313" key="2">
    <source>
        <dbReference type="Proteomes" id="UP000191672"/>
    </source>
</evidence>
<name>A0A1V6NSB1_9EURO</name>
<dbReference type="AlphaFoldDB" id="A0A1V6NSB1"/>
<evidence type="ECO:0000313" key="1">
    <source>
        <dbReference type="EMBL" id="OQD67256.1"/>
    </source>
</evidence>
<comment type="caution">
    <text evidence="1">The sequence shown here is derived from an EMBL/GenBank/DDBJ whole genome shotgun (WGS) entry which is preliminary data.</text>
</comment>
<proteinExistence type="predicted"/>
<sequence>YGILGDDIYNFDETGFALGLMATTKTSASN</sequence>
<organism evidence="1 2">
    <name type="scientific">Penicillium antarcticum</name>
    <dbReference type="NCBI Taxonomy" id="416450"/>
    <lineage>
        <taxon>Eukaryota</taxon>
        <taxon>Fungi</taxon>
        <taxon>Dikarya</taxon>
        <taxon>Ascomycota</taxon>
        <taxon>Pezizomycotina</taxon>
        <taxon>Eurotiomycetes</taxon>
        <taxon>Eurotiomycetidae</taxon>
        <taxon>Eurotiales</taxon>
        <taxon>Aspergillaceae</taxon>
        <taxon>Penicillium</taxon>
    </lineage>
</organism>
<dbReference type="EMBL" id="MDYN01000326">
    <property type="protein sequence ID" value="OQD67256.1"/>
    <property type="molecule type" value="Genomic_DNA"/>
</dbReference>
<dbReference type="Proteomes" id="UP000191672">
    <property type="component" value="Unassembled WGS sequence"/>
</dbReference>